<proteinExistence type="predicted"/>
<dbReference type="AlphaFoldDB" id="X1A1T6"/>
<name>X1A1T6_9ZZZZ</name>
<evidence type="ECO:0000313" key="1">
    <source>
        <dbReference type="EMBL" id="GAG66743.1"/>
    </source>
</evidence>
<accession>X1A1T6</accession>
<organism evidence="1">
    <name type="scientific">marine sediment metagenome</name>
    <dbReference type="NCBI Taxonomy" id="412755"/>
    <lineage>
        <taxon>unclassified sequences</taxon>
        <taxon>metagenomes</taxon>
        <taxon>ecological metagenomes</taxon>
    </lineage>
</organism>
<reference evidence="1" key="1">
    <citation type="journal article" date="2014" name="Front. Microbiol.">
        <title>High frequency of phylogenetically diverse reductive dehalogenase-homologous genes in deep subseafloor sedimentary metagenomes.</title>
        <authorList>
            <person name="Kawai M."/>
            <person name="Futagami T."/>
            <person name="Toyoda A."/>
            <person name="Takaki Y."/>
            <person name="Nishi S."/>
            <person name="Hori S."/>
            <person name="Arai W."/>
            <person name="Tsubouchi T."/>
            <person name="Morono Y."/>
            <person name="Uchiyama I."/>
            <person name="Ito T."/>
            <person name="Fujiyama A."/>
            <person name="Inagaki F."/>
            <person name="Takami H."/>
        </authorList>
    </citation>
    <scope>NUCLEOTIDE SEQUENCE</scope>
    <source>
        <strain evidence="1">Expedition CK06-06</strain>
    </source>
</reference>
<comment type="caution">
    <text evidence="1">The sequence shown here is derived from an EMBL/GenBank/DDBJ whole genome shotgun (WGS) entry which is preliminary data.</text>
</comment>
<gene>
    <name evidence="1" type="ORF">S01H4_15091</name>
</gene>
<sequence length="40" mass="4624">MIVKIEIECPYCDKIHIHHLDVGIPKPKVLEKPEEEKKSG</sequence>
<protein>
    <submittedName>
        <fullName evidence="1">Uncharacterized protein</fullName>
    </submittedName>
</protein>
<dbReference type="EMBL" id="BART01006613">
    <property type="protein sequence ID" value="GAG66743.1"/>
    <property type="molecule type" value="Genomic_DNA"/>
</dbReference>